<reference evidence="5" key="2">
    <citation type="journal article" date="2002" name="Genome Biol.">
        <title>Finishing a whole-genome shotgun: release 3 of the Drosophila melanogaster euchromatic genome sequence.</title>
        <authorList>
            <person name="Celniker S.E."/>
            <person name="Wheeler D.A."/>
            <person name="Kronmiller B."/>
            <person name="Carlson J.W."/>
            <person name="Halpern A."/>
            <person name="Patel S."/>
            <person name="Adams M."/>
            <person name="Champe M."/>
            <person name="Dugan S.P."/>
            <person name="Frise E."/>
            <person name="Hodgson A."/>
            <person name="George R.A."/>
            <person name="Hoskins R.A."/>
            <person name="Laverty T."/>
            <person name="Muzny D.M."/>
            <person name="Nelson C.R."/>
            <person name="Pacleb J.M."/>
            <person name="Park S."/>
            <person name="Pfeiffer B.D."/>
            <person name="Richards S."/>
            <person name="Sodergren E.J."/>
            <person name="Svirskas R."/>
            <person name="Tabor P.E."/>
            <person name="Wan K."/>
            <person name="Stapleton M."/>
            <person name="Sutton G.G."/>
            <person name="Venter C."/>
            <person name="Weinstock G."/>
            <person name="Scherer S.E."/>
            <person name="Myers E.W."/>
            <person name="Gibbs R.A."/>
            <person name="Rubin G.M."/>
        </authorList>
    </citation>
    <scope>NUCLEOTIDE SEQUENCE [LARGE SCALE GENOMIC DNA]</scope>
    <source>
        <strain evidence="5">Berkeley</strain>
    </source>
</reference>
<dbReference type="HOGENOM" id="CLU_045011_5_0_1"/>
<sequence>MCTFGCRTCKSQPDCEGCSPKCCSPCISYCIFDLESAVFDTRHVYRKALKELVRCYDKRIPDILHVQSGPMTISEMSELFCRKLDIPMSWESFRYELNERTSHLIANPPFMDGIERLVPHLRNSCMELGLITSSNEANYCSKIRGREDFFENFSTVVCADDPELRAPKPEPDVYLIAMSRLGDAGPDCTLVFDGTPKGVQAASDARLPVIMLAEKDLPCCWSELAALRFEYLDDFEPEMYNLPPFTDPAPKRRSSRRRTRYSQRLTVIRARAAEAAAAEEAEAEEEEPAEPPPPAALPSILNLRE</sequence>
<dbReference type="InParanoid" id="Q9VQ02"/>
<reference evidence="2 5" key="9">
    <citation type="journal article" date="2007" name="Science">
        <title>The Release 5.1 annotation of Drosophila melanogaster heterochromatin.</title>
        <authorList>
            <person name="Smith C.D."/>
            <person name="Shu S."/>
            <person name="Mungall C.J."/>
            <person name="Karpen G.H."/>
        </authorList>
    </citation>
    <scope>NUCLEOTIDE SEQUENCE [LARGE SCALE GENOMIC DNA]</scope>
    <source>
        <strain evidence="5">Berkeley</strain>
    </source>
</reference>
<dbReference type="Gene3D" id="1.10.150.240">
    <property type="entry name" value="Putative phosphatase, domain 2"/>
    <property type="match status" value="1"/>
</dbReference>
<reference evidence="2" key="8">
    <citation type="submission" date="2006-08" db="EMBL/GenBank/DDBJ databases">
        <authorList>
            <person name="Celniker S."/>
            <person name="Carlson J."/>
            <person name="Wan K."/>
            <person name="Frise E."/>
            <person name="Hoskins R."/>
            <person name="Park S."/>
            <person name="Svirskas R."/>
            <person name="Rubin G."/>
        </authorList>
    </citation>
    <scope>NUCLEOTIDE SEQUENCE</scope>
</reference>
<dbReference type="VEuPathDB" id="VectorBase:FBgn0031333"/>
<dbReference type="FunFam" id="1.10.150.240:FF:000049">
    <property type="entry name" value="AT11641p"/>
    <property type="match status" value="1"/>
</dbReference>
<evidence type="ECO:0000313" key="3">
    <source>
        <dbReference type="EMBL" id="AAM48307.1"/>
    </source>
</evidence>
<keyword evidence="5" id="KW-1185">Reference proteome</keyword>
<dbReference type="InterPro" id="IPR023214">
    <property type="entry name" value="HAD_sf"/>
</dbReference>
<dbReference type="EMBL" id="AY118278">
    <property type="protein sequence ID" value="AAM48307.1"/>
    <property type="molecule type" value="mRNA"/>
</dbReference>
<feature type="compositionally biased region" description="Basic residues" evidence="1">
    <location>
        <begin position="251"/>
        <end position="261"/>
    </location>
</feature>
<dbReference type="eggNOG" id="KOG2914">
    <property type="taxonomic scope" value="Eukaryota"/>
</dbReference>
<reference evidence="2 5" key="1">
    <citation type="journal article" date="2000" name="Science">
        <title>The genome sequence of Drosophila melanogaster.</title>
        <authorList>
            <person name="Adams M.D."/>
            <person name="Celniker S.E."/>
            <person name="Holt R.A."/>
            <person name="Evans C.A."/>
            <person name="Gocayne J.D."/>
            <person name="Amanatides P.G."/>
            <person name="Scherer S.E."/>
            <person name="Li P.W."/>
            <person name="Hoskins R.A."/>
            <person name="Galle R.F."/>
            <person name="George R.A."/>
            <person name="Lewis S.E."/>
            <person name="Richards S."/>
            <person name="Ashburner M."/>
            <person name="Henderson S.N."/>
            <person name="Sutton G.G."/>
            <person name="Wortman J.R."/>
            <person name="Yandell M.D."/>
            <person name="Zhang Q."/>
            <person name="Chen L.X."/>
            <person name="Brandon R.C."/>
            <person name="Rogers Y.H."/>
            <person name="Blazej R.G."/>
            <person name="Champe M."/>
            <person name="Pfeiffer B.D."/>
            <person name="Wan K.H."/>
            <person name="Doyle C."/>
            <person name="Baxter E.G."/>
            <person name="Helt G."/>
            <person name="Nelson C.R."/>
            <person name="Gabor G.L."/>
            <person name="Abril J.F."/>
            <person name="Agbayani A."/>
            <person name="An H.J."/>
            <person name="Andrews-Pfannkoch C."/>
            <person name="Baldwin D."/>
            <person name="Ballew R.M."/>
            <person name="Basu A."/>
            <person name="Baxendale J."/>
            <person name="Bayraktaroglu L."/>
            <person name="Beasley E.M."/>
            <person name="Beeson K.Y."/>
            <person name="Benos P.V."/>
            <person name="Berman B.P."/>
            <person name="Bhandari D."/>
            <person name="Bolshakov S."/>
            <person name="Borkova D."/>
            <person name="Botchan M.R."/>
            <person name="Bouck J."/>
            <person name="Brokstein P."/>
            <person name="Brottier P."/>
            <person name="Burtis K.C."/>
            <person name="Busam D.A."/>
            <person name="Butler H."/>
            <person name="Cadieu E."/>
            <person name="Center A."/>
            <person name="Chandra I."/>
            <person name="Cherry J.M."/>
            <person name="Cawley S."/>
            <person name="Dahlke C."/>
            <person name="Davenport L.B."/>
            <person name="Davies P."/>
            <person name="de Pablos B."/>
            <person name="Delcher A."/>
            <person name="Deng Z."/>
            <person name="Mays A.D."/>
            <person name="Dew I."/>
            <person name="Dietz S.M."/>
            <person name="Dodson K."/>
            <person name="Doup L.E."/>
            <person name="Downes M."/>
            <person name="Dugan-Rocha S."/>
            <person name="Dunkov B.C."/>
            <person name="Dunn P."/>
            <person name="Durbin K.J."/>
            <person name="Evangelista C.C."/>
            <person name="Ferraz C."/>
            <person name="Ferriera S."/>
            <person name="Fleischmann W."/>
            <person name="Fosler C."/>
            <person name="Gabrielian A.E."/>
            <person name="Garg N.S."/>
            <person name="Gelbart W.M."/>
            <person name="Glasser K."/>
            <person name="Glodek A."/>
            <person name="Gong F."/>
            <person name="Gorrell J.H."/>
            <person name="Gu Z."/>
            <person name="Guan P."/>
            <person name="Harris M."/>
            <person name="Harris N.L."/>
            <person name="Harvey D."/>
            <person name="Heiman T.J."/>
            <person name="Hernandez J.R."/>
            <person name="Houck J."/>
            <person name="Hostin D."/>
            <person name="Houston K.A."/>
            <person name="Howland T.J."/>
            <person name="Wei M.H."/>
            <person name="Ibegwam C."/>
            <person name="Jalali M."/>
            <person name="Kalush F."/>
            <person name="Karpen G.H."/>
            <person name="Ke Z."/>
            <person name="Kennison J.A."/>
            <person name="Ketchum K.A."/>
            <person name="Kimmel B.E."/>
            <person name="Kodira C.D."/>
            <person name="Kraft C."/>
            <person name="Kravitz S."/>
            <person name="Kulp D."/>
            <person name="Lai Z."/>
            <person name="Lasko P."/>
            <person name="Lei Y."/>
            <person name="Levitsky A.A."/>
            <person name="Li J."/>
            <person name="Li Z."/>
            <person name="Liang Y."/>
            <person name="Lin X."/>
            <person name="Liu X."/>
            <person name="Mattei B."/>
            <person name="McIntosh T.C."/>
            <person name="McLeod M.P."/>
            <person name="McPherson D."/>
            <person name="Merkulov G."/>
            <person name="Milshina N.V."/>
            <person name="Mobarry C."/>
            <person name="Morris J."/>
            <person name="Moshrefi A."/>
            <person name="Mount S.M."/>
            <person name="Moy M."/>
            <person name="Murphy B."/>
            <person name="Murphy L."/>
            <person name="Muzny D.M."/>
            <person name="Nelson D.L."/>
            <person name="Nelson D.R."/>
            <person name="Nelson K.A."/>
            <person name="Nixon K."/>
            <person name="Nusskern D.R."/>
            <person name="Pacleb J.M."/>
            <person name="Palazzolo M."/>
            <person name="Pittman G.S."/>
            <person name="Pan S."/>
            <person name="Pollard J."/>
            <person name="Puri V."/>
            <person name="Reese M.G."/>
            <person name="Reinert K."/>
            <person name="Remington K."/>
            <person name="Saunders R.D."/>
            <person name="Scheeler F."/>
            <person name="Shen H."/>
            <person name="Shue B.C."/>
            <person name="Siden-Kiamos I."/>
            <person name="Simpson M."/>
            <person name="Skupski M.P."/>
            <person name="Smith T."/>
            <person name="Spier E."/>
            <person name="Spradling A.C."/>
            <person name="Stapleton M."/>
            <person name="Strong R."/>
            <person name="Sun E."/>
            <person name="Svirskas R."/>
            <person name="Tector C."/>
            <person name="Turner R."/>
            <person name="Venter E."/>
            <person name="Wang A.H."/>
            <person name="Wang X."/>
            <person name="Wang Z.Y."/>
            <person name="Wassarman D.A."/>
            <person name="Weinstock G.M."/>
            <person name="Weissenbach J."/>
            <person name="Williams S.M."/>
            <person name="WoodageT"/>
            <person name="Worley K.C."/>
            <person name="Wu D."/>
            <person name="Yang S."/>
            <person name="Yao Q.A."/>
            <person name="Ye J."/>
            <person name="Yeh R.F."/>
            <person name="Zaveri J.S."/>
            <person name="Zhan M."/>
            <person name="Zhang G."/>
            <person name="Zhao Q."/>
            <person name="Zheng L."/>
            <person name="Zheng X.H."/>
            <person name="Zhong F.N."/>
            <person name="Zhong W."/>
            <person name="Zhou X."/>
            <person name="Zhu S."/>
            <person name="Zhu X."/>
            <person name="Smith H.O."/>
            <person name="Gibbs R.A."/>
            <person name="Myers E.W."/>
            <person name="Rubin G.M."/>
            <person name="Venter J.C."/>
        </authorList>
    </citation>
    <scope>NUCLEOTIDE SEQUENCE [LARGE SCALE GENOMIC DNA]</scope>
    <source>
        <strain evidence="5">Berkeley</strain>
    </source>
</reference>
<dbReference type="InterPro" id="IPR036412">
    <property type="entry name" value="HAD-like_sf"/>
</dbReference>
<evidence type="ECO:0000313" key="4">
    <source>
        <dbReference type="FlyBase" id="FBgn0031333"/>
    </source>
</evidence>
<evidence type="ECO:0000313" key="2">
    <source>
        <dbReference type="EMBL" id="AAF51381.1"/>
    </source>
</evidence>
<dbReference type="PaxDb" id="7227-FBpp0077612"/>
<reference evidence="2 5" key="5">
    <citation type="journal article" date="2002" name="Genome Biol.">
        <title>Heterochromatic sequences in a Drosophila whole-genome shotgun assembly.</title>
        <authorList>
            <person name="Hoskins R.A."/>
            <person name="Smith C.D."/>
            <person name="Carlson J.W."/>
            <person name="Carvalho A.B."/>
            <person name="Halpern A."/>
            <person name="Kaminker J.S."/>
            <person name="Kennedy C."/>
            <person name="Mungall C.J."/>
            <person name="Sullivan B.A."/>
            <person name="Sutton G.G."/>
            <person name="Yasuhara J.C."/>
            <person name="Wakimoto B.T."/>
            <person name="Myers E.W."/>
            <person name="Celniker S.E."/>
            <person name="Rubin G.M."/>
            <person name="Karpen G.H."/>
        </authorList>
    </citation>
    <scope>NUCLEOTIDE SEQUENCE [LARGE SCALE GENOMIC DNA]</scope>
    <source>
        <strain evidence="5">Berkeley</strain>
    </source>
</reference>
<dbReference type="STRING" id="7227.FBpp0077612"/>
<reference evidence="2" key="15">
    <citation type="submission" date="2022-11" db="EMBL/GenBank/DDBJ databases">
        <authorList>
            <consortium name="FlyBase"/>
        </authorList>
    </citation>
    <scope>NUCLEOTIDE SEQUENCE</scope>
</reference>
<dbReference type="EMBL" id="AE014134">
    <property type="protein sequence ID" value="AAF51381.1"/>
    <property type="molecule type" value="Genomic_DNA"/>
</dbReference>
<reference evidence="2 5" key="10">
    <citation type="journal article" date="2007" name="Science">
        <title>Sequence finishing and mapping of Drosophila melanogaster heterochromatin.</title>
        <authorList>
            <person name="Hoskins R.A."/>
            <person name="Carlson J.W."/>
            <person name="Kennedy C."/>
            <person name="Acevedo D."/>
            <person name="Evans-Holm M."/>
            <person name="Frise E."/>
            <person name="Wan K.H."/>
            <person name="Park S."/>
            <person name="Mendez-Lago M."/>
            <person name="Rossi F."/>
            <person name="Villasante A."/>
            <person name="Dimitri P."/>
            <person name="Karpen G.H."/>
            <person name="Celniker S.E."/>
        </authorList>
    </citation>
    <scope>NUCLEOTIDE SEQUENCE [LARGE SCALE GENOMIC DNA]</scope>
    <source>
        <strain evidence="5">Berkeley</strain>
    </source>
</reference>
<protein>
    <submittedName>
        <fullName evidence="3">AT11641p</fullName>
    </submittedName>
</protein>
<name>Q9VQ02_DROME</name>
<dbReference type="NCBIfam" id="TIGR01509">
    <property type="entry name" value="HAD-SF-IA-v3"/>
    <property type="match status" value="1"/>
</dbReference>
<reference evidence="2" key="14">
    <citation type="submission" date="2022-11" db="EMBL/GenBank/DDBJ databases">
        <title>Drosophila melanogaster release 4 sequence.</title>
        <authorList>
            <consortium name="Berkeley Drosophila Genome Project"/>
            <person name="Celniker S."/>
            <person name="Carlson J."/>
            <person name="Wan K."/>
            <person name="Pfeiffer B."/>
            <person name="Frise E."/>
            <person name="George R."/>
            <person name="Hoskins R."/>
            <person name="Stapleton M."/>
            <person name="Pacleb J."/>
            <person name="Park S."/>
            <person name="Svirskas R."/>
            <person name="Smith E."/>
            <person name="Yu C."/>
            <person name="Rubin G."/>
        </authorList>
    </citation>
    <scope>NUCLEOTIDE SEQUENCE</scope>
</reference>
<dbReference type="SUPFAM" id="SSF56784">
    <property type="entry name" value="HAD-like"/>
    <property type="match status" value="1"/>
</dbReference>
<dbReference type="OMA" id="WESFRYE"/>
<dbReference type="GO" id="GO:0016791">
    <property type="term" value="F:phosphatase activity"/>
    <property type="evidence" value="ECO:0000318"/>
    <property type="project" value="GO_Central"/>
</dbReference>
<reference evidence="5" key="4">
    <citation type="journal article" date="2002" name="Genome Biol.">
        <title>The transposable elements of the Drosophila melanogaster euchromatin: a genomics perspective.</title>
        <authorList>
            <person name="Kaminker J.S."/>
            <person name="Bergman C.M."/>
            <person name="Kronmiller B."/>
            <person name="Carlson J."/>
            <person name="Svirskas R."/>
            <person name="Patel S."/>
            <person name="Frise E."/>
            <person name="Wheeler D.A."/>
            <person name="Lewis S.E."/>
            <person name="Rubin G.M."/>
            <person name="Ashburner M."/>
            <person name="Celniker S.E."/>
        </authorList>
    </citation>
    <scope>NUCLEOTIDE SEQUENCE [LARGE SCALE GENOMIC DNA]</scope>
    <source>
        <strain evidence="5">Berkeley</strain>
    </source>
</reference>
<dbReference type="Pfam" id="PF13419">
    <property type="entry name" value="HAD_2"/>
    <property type="match status" value="1"/>
</dbReference>
<reference evidence="5" key="3">
    <citation type="journal article" date="2002" name="Genome Biol.">
        <title>Annotation of the Drosophila melanogaster euchromatic genome: a systematic review.</title>
        <authorList>
            <person name="Misra S."/>
            <person name="Crosby M.A."/>
            <person name="Mungall C.J."/>
            <person name="Matthews B.B."/>
            <person name="Campbell K.S."/>
            <person name="Hradecky P."/>
            <person name="Huang Y."/>
            <person name="Kaminker J.S."/>
            <person name="Millburn G.H."/>
            <person name="Prochnik S.E."/>
            <person name="Smith C.D."/>
            <person name="Tupy J.L."/>
            <person name="Whitfied E.J."/>
            <person name="Bayraktaroglu L."/>
            <person name="Berman B.P."/>
            <person name="Bettencourt B.R."/>
            <person name="Celniker S.E."/>
            <person name="de Grey A.D."/>
            <person name="Drysdale R.A."/>
            <person name="Harris N.L."/>
            <person name="Richter J."/>
            <person name="Russo S."/>
            <person name="Schroeder A.J."/>
            <person name="Shu S.Q."/>
            <person name="Stapleton M."/>
            <person name="Yamada C."/>
            <person name="Ashburner M."/>
            <person name="Gelbart W.M."/>
            <person name="Rubin G.M."/>
            <person name="Lewis S.E."/>
        </authorList>
    </citation>
    <scope>GENOME REANNOTATION</scope>
    <source>
        <strain evidence="5">Berkeley</strain>
    </source>
</reference>
<dbReference type="AlphaFoldDB" id="Q9VQ02"/>
<feature type="region of interest" description="Disordered" evidence="1">
    <location>
        <begin position="272"/>
        <end position="305"/>
    </location>
</feature>
<evidence type="ECO:0000313" key="5">
    <source>
        <dbReference type="Proteomes" id="UP000000803"/>
    </source>
</evidence>
<dbReference type="PANTHER" id="PTHR18901:SF38">
    <property type="entry name" value="PSEUDOURIDINE-5'-PHOSPHATASE"/>
    <property type="match status" value="1"/>
</dbReference>
<gene>
    <name evidence="2" type="primary">Dmel\CG5561</name>
    <name evidence="2 4" type="ORF">CG5561</name>
    <name evidence="2" type="ORF">Dmel_CG5561</name>
</gene>
<dbReference type="BioGRID-ORCS" id="33321">
    <property type="hits" value="0 hits in 1 CRISPR screen"/>
</dbReference>
<proteinExistence type="evidence at transcript level"/>
<dbReference type="InterPro" id="IPR023198">
    <property type="entry name" value="PGP-like_dom2"/>
</dbReference>
<dbReference type="GO" id="GO:1990738">
    <property type="term" value="F:pseudouridine 5'-phosphatase activity"/>
    <property type="evidence" value="ECO:0000250"/>
    <property type="project" value="FlyBase"/>
</dbReference>
<dbReference type="GeneID" id="33321"/>
<dbReference type="Bgee" id="FBgn0031333">
    <property type="expression patterns" value="Expressed in mid-late elongation-stage spermatid (Drosophila) in testis and 22 other cell types or tissues"/>
</dbReference>
<dbReference type="PANTHER" id="PTHR18901">
    <property type="entry name" value="2-DEOXYGLUCOSE-6-PHOSPHATE PHOSPHATASE 2"/>
    <property type="match status" value="1"/>
</dbReference>
<reference evidence="2 5" key="7">
    <citation type="journal article" date="2005" name="PLoS Comput. Biol.">
        <title>Combined evidence annotation of transposable elements in genome sequences.</title>
        <authorList>
            <person name="Quesneville H."/>
            <person name="Bergman C.M."/>
            <person name="Andrieu O."/>
            <person name="Autard D."/>
            <person name="Nouaud D."/>
            <person name="Ashburner M."/>
            <person name="Anxolabehere D."/>
        </authorList>
    </citation>
    <scope>NUCLEOTIDE SEQUENCE [LARGE SCALE GENOMIC DNA]</scope>
    <source>
        <strain evidence="5">Berkeley</strain>
    </source>
</reference>
<dbReference type="OrthoDB" id="40579at2759"/>
<reference evidence="2" key="13">
    <citation type="journal article" date="2015" name="Genome Res.">
        <title>The Release 6 reference sequence of the Drosophila melanogaster genome.</title>
        <authorList>
            <person name="Hoskins R.A."/>
            <person name="Carlson J.W."/>
            <person name="Wan K.H."/>
            <person name="Park S."/>
            <person name="Mendez I."/>
            <person name="Galle S.E."/>
            <person name="Booth B.W."/>
            <person name="Pfeiffer B.D."/>
            <person name="George R.A."/>
            <person name="Svirskas R."/>
            <person name="Krzywinski M."/>
            <person name="Schein J."/>
            <person name="Accardo M.C."/>
            <person name="Damia E."/>
            <person name="Messina G."/>
            <person name="Mendez-Lago M."/>
            <person name="de Pablos B."/>
            <person name="Demakova O.V."/>
            <person name="Andreyeva E.N."/>
            <person name="Boldyreva L.V."/>
            <person name="Marra M."/>
            <person name="Carvalho A.B."/>
            <person name="Dimitri P."/>
            <person name="Villasante A."/>
            <person name="Zhimulev I.F."/>
            <person name="Rubin G.M."/>
            <person name="Karpen G.H."/>
            <person name="Celniker S.E."/>
        </authorList>
    </citation>
    <scope>NUCLEOTIDE SEQUENCE</scope>
</reference>
<accession>Q9VQ02</accession>
<reference evidence="3" key="6">
    <citation type="submission" date="2002-06" db="EMBL/GenBank/DDBJ databases">
        <authorList>
            <person name="Stapleton M."/>
            <person name="Brokstein P."/>
            <person name="Hong L."/>
            <person name="Agbayani A."/>
            <person name="Carlson J."/>
            <person name="Champe M."/>
            <person name="Chavez C."/>
            <person name="Dorsett V."/>
            <person name="Dresnek D."/>
            <person name="Farfan D."/>
            <person name="Frise E."/>
            <person name="George R."/>
            <person name="Gonzalez M."/>
            <person name="Guarin H."/>
            <person name="Kronmiller B."/>
            <person name="Li P."/>
            <person name="Liao G."/>
            <person name="Miranda A."/>
            <person name="Mungall C.J."/>
            <person name="Nunoo J."/>
            <person name="Pacleb J."/>
            <person name="Paragas V."/>
            <person name="Park S."/>
            <person name="Patel S."/>
            <person name="Phouanenavong S."/>
            <person name="Wan K."/>
            <person name="Yu C."/>
            <person name="Lewis S.E."/>
            <person name="Rubin G.M."/>
            <person name="Celniker S."/>
        </authorList>
    </citation>
    <scope>NUCLEOTIDE SEQUENCE</scope>
</reference>
<dbReference type="FlyBase" id="FBgn0031333">
    <property type="gene designation" value="CG5561"/>
</dbReference>
<dbReference type="Gene3D" id="3.40.50.1000">
    <property type="entry name" value="HAD superfamily/HAD-like"/>
    <property type="match status" value="1"/>
</dbReference>
<dbReference type="InterPro" id="IPR006439">
    <property type="entry name" value="HAD-SF_hydro_IA"/>
</dbReference>
<reference evidence="2" key="12">
    <citation type="journal article" date="2015" name="G3 (Bethesda)">
        <title>Gene Model Annotations for Drosophila melanogaster: The Rule-Benders.</title>
        <authorList>
            <consortium name="FlyBase Consortium"/>
            <person name="Crosby M.A."/>
            <person name="Gramates L.S."/>
            <person name="Dos Santos G."/>
            <person name="Matthews B.B."/>
            <person name="St Pierre S.E."/>
            <person name="Zhou P."/>
            <person name="Schroeder A.J."/>
            <person name="Falls K."/>
            <person name="Emmert D.B."/>
            <person name="Russo S.M."/>
            <person name="Gelbart W.M."/>
            <person name="null"/>
        </authorList>
    </citation>
    <scope>NUCLEOTIDE SEQUENCE</scope>
</reference>
<dbReference type="UCSC" id="CG5561-RA">
    <property type="organism name" value="d. melanogaster"/>
</dbReference>
<dbReference type="AGR" id="FB:FBgn0031333"/>
<keyword evidence="2" id="KW-0378">Hydrolase</keyword>
<reference evidence="2" key="11">
    <citation type="journal article" date="2015" name="G3 (Bethesda)">
        <title>Gene Model Annotations for Drosophila melanogaster: Impact of High-Throughput Data.</title>
        <authorList>
            <consortium name="FlyBase Consortium"/>
            <person name="Matthews B.B."/>
            <person name="Dos Santos G."/>
            <person name="Crosby M.A."/>
            <person name="Emmert D.B."/>
            <person name="St Pierre S.E."/>
            <person name="Gramates L.S."/>
            <person name="Zhou P."/>
            <person name="Schroeder A.J."/>
            <person name="Falls K."/>
            <person name="Strelets V."/>
            <person name="Russo S.M."/>
            <person name="Gelbart W.M."/>
            <person name="null"/>
        </authorList>
    </citation>
    <scope>NUCLEOTIDE SEQUENCE</scope>
</reference>
<dbReference type="RefSeq" id="NP_608596.1">
    <property type="nucleotide sequence ID" value="NM_134752.2"/>
</dbReference>
<evidence type="ECO:0000256" key="1">
    <source>
        <dbReference type="SAM" id="MobiDB-lite"/>
    </source>
</evidence>
<dbReference type="DNASU" id="33321"/>
<feature type="compositionally biased region" description="Acidic residues" evidence="1">
    <location>
        <begin position="277"/>
        <end position="289"/>
    </location>
</feature>
<dbReference type="SMR" id="Q9VQ02"/>
<dbReference type="InterPro" id="IPR041492">
    <property type="entry name" value="HAD_2"/>
</dbReference>
<dbReference type="KEGG" id="dme:Dmel_CG5561"/>
<dbReference type="Proteomes" id="UP000000803">
    <property type="component" value="Chromosome 2L"/>
</dbReference>
<feature type="region of interest" description="Disordered" evidence="1">
    <location>
        <begin position="242"/>
        <end position="261"/>
    </location>
</feature>
<organism evidence="2 5">
    <name type="scientific">Drosophila melanogaster</name>
    <name type="common">Fruit fly</name>
    <dbReference type="NCBI Taxonomy" id="7227"/>
    <lineage>
        <taxon>Eukaryota</taxon>
        <taxon>Metazoa</taxon>
        <taxon>Ecdysozoa</taxon>
        <taxon>Arthropoda</taxon>
        <taxon>Hexapoda</taxon>
        <taxon>Insecta</taxon>
        <taxon>Pterygota</taxon>
        <taxon>Neoptera</taxon>
        <taxon>Endopterygota</taxon>
        <taxon>Diptera</taxon>
        <taxon>Brachycera</taxon>
        <taxon>Muscomorpha</taxon>
        <taxon>Ephydroidea</taxon>
        <taxon>Drosophilidae</taxon>
        <taxon>Drosophila</taxon>
        <taxon>Sophophora</taxon>
    </lineage>
</organism>